<protein>
    <submittedName>
        <fullName evidence="1">Uncharacterized protein</fullName>
    </submittedName>
</protein>
<gene>
    <name evidence="1" type="ORF">LSALG_LOCUS20558</name>
</gene>
<evidence type="ECO:0000313" key="1">
    <source>
        <dbReference type="EMBL" id="CAI9280829.1"/>
    </source>
</evidence>
<evidence type="ECO:0000313" key="2">
    <source>
        <dbReference type="Proteomes" id="UP001177003"/>
    </source>
</evidence>
<dbReference type="EMBL" id="OX465080">
    <property type="protein sequence ID" value="CAI9280829.1"/>
    <property type="molecule type" value="Genomic_DNA"/>
</dbReference>
<dbReference type="Proteomes" id="UP001177003">
    <property type="component" value="Chromosome 4"/>
</dbReference>
<proteinExistence type="predicted"/>
<sequence>MATARTLGRDLTTKERECFEFRFGFIPEHGVQISFPIASLYSPPEGKFGIPIALFEAHLHFSYHRFLQLYNPGIRVFSKGVEPYRYKQYSLFEILCHALGHFPTVLAFKHFFNASTQLGTRTLSRHRGVPTLIHDKKYKKNCKDKFLWVNNDLMVLSYRRNKVYINHAPVLFGAEKKLADALEKISITGEDWLDCFLAAGGMSATWRACGKMPELFVEI</sequence>
<name>A0AA35YVE6_LACSI</name>
<keyword evidence="2" id="KW-1185">Reference proteome</keyword>
<accession>A0AA35YVE6</accession>
<organism evidence="1 2">
    <name type="scientific">Lactuca saligna</name>
    <name type="common">Willowleaf lettuce</name>
    <dbReference type="NCBI Taxonomy" id="75948"/>
    <lineage>
        <taxon>Eukaryota</taxon>
        <taxon>Viridiplantae</taxon>
        <taxon>Streptophyta</taxon>
        <taxon>Embryophyta</taxon>
        <taxon>Tracheophyta</taxon>
        <taxon>Spermatophyta</taxon>
        <taxon>Magnoliopsida</taxon>
        <taxon>eudicotyledons</taxon>
        <taxon>Gunneridae</taxon>
        <taxon>Pentapetalae</taxon>
        <taxon>asterids</taxon>
        <taxon>campanulids</taxon>
        <taxon>Asterales</taxon>
        <taxon>Asteraceae</taxon>
        <taxon>Cichorioideae</taxon>
        <taxon>Cichorieae</taxon>
        <taxon>Lactucinae</taxon>
        <taxon>Lactuca</taxon>
    </lineage>
</organism>
<dbReference type="AlphaFoldDB" id="A0AA35YVE6"/>
<reference evidence="1" key="1">
    <citation type="submission" date="2023-04" db="EMBL/GenBank/DDBJ databases">
        <authorList>
            <person name="Vijverberg K."/>
            <person name="Xiong W."/>
            <person name="Schranz E."/>
        </authorList>
    </citation>
    <scope>NUCLEOTIDE SEQUENCE</scope>
</reference>